<evidence type="ECO:0000313" key="3">
    <source>
        <dbReference type="Proteomes" id="UP000681720"/>
    </source>
</evidence>
<protein>
    <submittedName>
        <fullName evidence="2">Uncharacterized protein</fullName>
    </submittedName>
</protein>
<dbReference type="EMBL" id="CAJOBJ010232201">
    <property type="protein sequence ID" value="CAF5057295.1"/>
    <property type="molecule type" value="Genomic_DNA"/>
</dbReference>
<evidence type="ECO:0000256" key="1">
    <source>
        <dbReference type="SAM" id="MobiDB-lite"/>
    </source>
</evidence>
<organism evidence="2 3">
    <name type="scientific">Rotaria magnacalcarata</name>
    <dbReference type="NCBI Taxonomy" id="392030"/>
    <lineage>
        <taxon>Eukaryota</taxon>
        <taxon>Metazoa</taxon>
        <taxon>Spiralia</taxon>
        <taxon>Gnathifera</taxon>
        <taxon>Rotifera</taxon>
        <taxon>Eurotatoria</taxon>
        <taxon>Bdelloidea</taxon>
        <taxon>Philodinida</taxon>
        <taxon>Philodinidae</taxon>
        <taxon>Rotaria</taxon>
    </lineage>
</organism>
<sequence>ATVASPVISKTPDIRPSSSSSVQPKPAQRVIKPSRPTRRTRKHGE</sequence>
<name>A0A8S3EK64_9BILA</name>
<feature type="non-terminal residue" evidence="2">
    <location>
        <position position="1"/>
    </location>
</feature>
<feature type="compositionally biased region" description="Basic residues" evidence="1">
    <location>
        <begin position="35"/>
        <end position="45"/>
    </location>
</feature>
<dbReference type="AlphaFoldDB" id="A0A8S3EK64"/>
<proteinExistence type="predicted"/>
<accession>A0A8S3EK64</accession>
<feature type="non-terminal residue" evidence="2">
    <location>
        <position position="45"/>
    </location>
</feature>
<gene>
    <name evidence="2" type="ORF">GIL414_LOCUS60305</name>
</gene>
<reference evidence="2" key="1">
    <citation type="submission" date="2021-02" db="EMBL/GenBank/DDBJ databases">
        <authorList>
            <person name="Nowell W R."/>
        </authorList>
    </citation>
    <scope>NUCLEOTIDE SEQUENCE</scope>
</reference>
<dbReference type="Proteomes" id="UP000681720">
    <property type="component" value="Unassembled WGS sequence"/>
</dbReference>
<comment type="caution">
    <text evidence="2">The sequence shown here is derived from an EMBL/GenBank/DDBJ whole genome shotgun (WGS) entry which is preliminary data.</text>
</comment>
<evidence type="ECO:0000313" key="2">
    <source>
        <dbReference type="EMBL" id="CAF5057295.1"/>
    </source>
</evidence>
<feature type="region of interest" description="Disordered" evidence="1">
    <location>
        <begin position="1"/>
        <end position="45"/>
    </location>
</feature>